<proteinExistence type="predicted"/>
<keyword evidence="4 7" id="KW-1133">Transmembrane helix</keyword>
<feature type="transmembrane region" description="Helical" evidence="7">
    <location>
        <begin position="310"/>
        <end position="328"/>
    </location>
</feature>
<keyword evidence="3 7" id="KW-0812">Transmembrane</keyword>
<comment type="caution">
    <text evidence="8">The sequence shown here is derived from an EMBL/GenBank/DDBJ whole genome shotgun (WGS) entry which is preliminary data.</text>
</comment>
<accession>A0A2T0RFR8</accession>
<comment type="subcellular location">
    <subcellularLocation>
        <location evidence="1">Cell membrane</location>
        <topology evidence="1">Multi-pass membrane protein</topology>
    </subcellularLocation>
</comment>
<keyword evidence="5 7" id="KW-0472">Membrane</keyword>
<feature type="transmembrane region" description="Helical" evidence="7">
    <location>
        <begin position="277"/>
        <end position="298"/>
    </location>
</feature>
<sequence length="497" mass="51345">MSEDRPEARSGDRAGGAAEPERPVSFREVFGVREYRALYVSLIVNWVGDYLARAAIIVLVYQQSQSVLLSAASFAVSYLPWIIGGPVLAAIAERYPYRRVLIVSDLARAVPIALLALPGMPVPALLVLMFVAMLGAPPTQAARSALIPLIVERRQVVTVLALNASTAQAAQVFGYLAGATLAVGVDARLGLALDAVSFLVSAAIIAAGVRPRPAATTPGQRRHLLRETSDGYRLVFGTPLLRSIALMVFALTTFTILPEGLAAGWAALFHEDPSARGFDQGLIMAAAPVGFVAGGLVVGRLVPPERRSSLVKPFAVLAPLALALTMWAPSAAAVAALVMVSGIAQGGLMPTLNGVFVLALPHGYRARAYGVMQGGMQLTQGLAVIITGAIAQHTSIPLVVGLWSLGGLVLMATLVARWPGRATLPGEATAEGPAQAGQPSPGLQPPGPQARGSQAPGTQAPGSQVPGTQAPGSQAGENAMRVTPAPGRRTAAGRLDA</sequence>
<evidence type="ECO:0000256" key="7">
    <source>
        <dbReference type="SAM" id="Phobius"/>
    </source>
</evidence>
<feature type="transmembrane region" description="Helical" evidence="7">
    <location>
        <begin position="231"/>
        <end position="257"/>
    </location>
</feature>
<feature type="region of interest" description="Disordered" evidence="6">
    <location>
        <begin position="1"/>
        <end position="20"/>
    </location>
</feature>
<feature type="compositionally biased region" description="Basic and acidic residues" evidence="6">
    <location>
        <begin position="1"/>
        <end position="12"/>
    </location>
</feature>
<evidence type="ECO:0000256" key="3">
    <source>
        <dbReference type="ARBA" id="ARBA00022692"/>
    </source>
</evidence>
<name>A0A2T0RFR8_9ACTN</name>
<evidence type="ECO:0000313" key="8">
    <source>
        <dbReference type="EMBL" id="PRY20013.1"/>
    </source>
</evidence>
<dbReference type="InterPro" id="IPR011701">
    <property type="entry name" value="MFS"/>
</dbReference>
<feature type="compositionally biased region" description="Low complexity" evidence="6">
    <location>
        <begin position="430"/>
        <end position="441"/>
    </location>
</feature>
<evidence type="ECO:0000313" key="9">
    <source>
        <dbReference type="Proteomes" id="UP000239209"/>
    </source>
</evidence>
<feature type="transmembrane region" description="Helical" evidence="7">
    <location>
        <begin position="334"/>
        <end position="359"/>
    </location>
</feature>
<feature type="transmembrane region" description="Helical" evidence="7">
    <location>
        <begin position="68"/>
        <end position="92"/>
    </location>
</feature>
<feature type="compositionally biased region" description="Polar residues" evidence="6">
    <location>
        <begin position="451"/>
        <end position="476"/>
    </location>
</feature>
<organism evidence="8 9">
    <name type="scientific">Pseudosporangium ferrugineum</name>
    <dbReference type="NCBI Taxonomy" id="439699"/>
    <lineage>
        <taxon>Bacteria</taxon>
        <taxon>Bacillati</taxon>
        <taxon>Actinomycetota</taxon>
        <taxon>Actinomycetes</taxon>
        <taxon>Micromonosporales</taxon>
        <taxon>Micromonosporaceae</taxon>
        <taxon>Pseudosporangium</taxon>
    </lineage>
</organism>
<feature type="transmembrane region" description="Helical" evidence="7">
    <location>
        <begin position="112"/>
        <end position="135"/>
    </location>
</feature>
<dbReference type="EMBL" id="PVZG01000026">
    <property type="protein sequence ID" value="PRY20013.1"/>
    <property type="molecule type" value="Genomic_DNA"/>
</dbReference>
<dbReference type="GO" id="GO:0022857">
    <property type="term" value="F:transmembrane transporter activity"/>
    <property type="evidence" value="ECO:0007669"/>
    <property type="project" value="InterPro"/>
</dbReference>
<dbReference type="RefSeq" id="WP_211304007.1">
    <property type="nucleotide sequence ID" value="NZ_PVZG01000026.1"/>
</dbReference>
<dbReference type="CDD" id="cd06173">
    <property type="entry name" value="MFS_MefA_like"/>
    <property type="match status" value="1"/>
</dbReference>
<feature type="transmembrane region" description="Helical" evidence="7">
    <location>
        <begin position="189"/>
        <end position="210"/>
    </location>
</feature>
<dbReference type="InterPro" id="IPR036259">
    <property type="entry name" value="MFS_trans_sf"/>
</dbReference>
<feature type="transmembrane region" description="Helical" evidence="7">
    <location>
        <begin position="37"/>
        <end position="61"/>
    </location>
</feature>
<dbReference type="Pfam" id="PF07690">
    <property type="entry name" value="MFS_1"/>
    <property type="match status" value="1"/>
</dbReference>
<dbReference type="PANTHER" id="PTHR23513:SF11">
    <property type="entry name" value="STAPHYLOFERRIN A TRANSPORTER"/>
    <property type="match status" value="1"/>
</dbReference>
<gene>
    <name evidence="8" type="ORF">CLV70_12651</name>
</gene>
<dbReference type="SUPFAM" id="SSF103473">
    <property type="entry name" value="MFS general substrate transporter"/>
    <property type="match status" value="1"/>
</dbReference>
<reference evidence="8 9" key="1">
    <citation type="submission" date="2018-03" db="EMBL/GenBank/DDBJ databases">
        <title>Genomic Encyclopedia of Archaeal and Bacterial Type Strains, Phase II (KMG-II): from individual species to whole genera.</title>
        <authorList>
            <person name="Goeker M."/>
        </authorList>
    </citation>
    <scope>NUCLEOTIDE SEQUENCE [LARGE SCALE GENOMIC DNA]</scope>
    <source>
        <strain evidence="8 9">DSM 45348</strain>
    </source>
</reference>
<dbReference type="Gene3D" id="1.20.1250.20">
    <property type="entry name" value="MFS general substrate transporter like domains"/>
    <property type="match status" value="1"/>
</dbReference>
<protein>
    <submittedName>
        <fullName evidence="8">Putative MFS family arabinose efflux permease</fullName>
    </submittedName>
</protein>
<dbReference type="PANTHER" id="PTHR23513">
    <property type="entry name" value="INTEGRAL MEMBRANE EFFLUX PROTEIN-RELATED"/>
    <property type="match status" value="1"/>
</dbReference>
<dbReference type="Proteomes" id="UP000239209">
    <property type="component" value="Unassembled WGS sequence"/>
</dbReference>
<evidence type="ECO:0000256" key="4">
    <source>
        <dbReference type="ARBA" id="ARBA00022989"/>
    </source>
</evidence>
<keyword evidence="2" id="KW-1003">Cell membrane</keyword>
<feature type="region of interest" description="Disordered" evidence="6">
    <location>
        <begin position="425"/>
        <end position="497"/>
    </location>
</feature>
<dbReference type="GO" id="GO:0005886">
    <property type="term" value="C:plasma membrane"/>
    <property type="evidence" value="ECO:0007669"/>
    <property type="project" value="UniProtKB-SubCell"/>
</dbReference>
<dbReference type="AlphaFoldDB" id="A0A2T0RFR8"/>
<evidence type="ECO:0000256" key="2">
    <source>
        <dbReference type="ARBA" id="ARBA00022475"/>
    </source>
</evidence>
<keyword evidence="9" id="KW-1185">Reference proteome</keyword>
<evidence type="ECO:0000256" key="5">
    <source>
        <dbReference type="ARBA" id="ARBA00023136"/>
    </source>
</evidence>
<evidence type="ECO:0000256" key="6">
    <source>
        <dbReference type="SAM" id="MobiDB-lite"/>
    </source>
</evidence>
<evidence type="ECO:0000256" key="1">
    <source>
        <dbReference type="ARBA" id="ARBA00004651"/>
    </source>
</evidence>